<organism evidence="2 3">
    <name type="scientific">Panagrolaimus davidi</name>
    <dbReference type="NCBI Taxonomy" id="227884"/>
    <lineage>
        <taxon>Eukaryota</taxon>
        <taxon>Metazoa</taxon>
        <taxon>Ecdysozoa</taxon>
        <taxon>Nematoda</taxon>
        <taxon>Chromadorea</taxon>
        <taxon>Rhabditida</taxon>
        <taxon>Tylenchina</taxon>
        <taxon>Panagrolaimomorpha</taxon>
        <taxon>Panagrolaimoidea</taxon>
        <taxon>Panagrolaimidae</taxon>
        <taxon>Panagrolaimus</taxon>
    </lineage>
</organism>
<dbReference type="Proteomes" id="UP000887578">
    <property type="component" value="Unplaced"/>
</dbReference>
<evidence type="ECO:0000313" key="2">
    <source>
        <dbReference type="Proteomes" id="UP000887578"/>
    </source>
</evidence>
<name>A0A914Q1Y9_9BILA</name>
<evidence type="ECO:0000256" key="1">
    <source>
        <dbReference type="SAM" id="Phobius"/>
    </source>
</evidence>
<feature type="transmembrane region" description="Helical" evidence="1">
    <location>
        <begin position="12"/>
        <end position="32"/>
    </location>
</feature>
<feature type="transmembrane region" description="Helical" evidence="1">
    <location>
        <begin position="100"/>
        <end position="119"/>
    </location>
</feature>
<dbReference type="Pfam" id="PF10323">
    <property type="entry name" value="7TM_GPCR_Srv"/>
    <property type="match status" value="1"/>
</dbReference>
<protein>
    <submittedName>
        <fullName evidence="3">Uncharacterized protein</fullName>
    </submittedName>
</protein>
<keyword evidence="1" id="KW-1133">Transmembrane helix</keyword>
<proteinExistence type="predicted"/>
<evidence type="ECO:0000313" key="3">
    <source>
        <dbReference type="WBParaSite" id="PDA_v2.g21136.t1"/>
    </source>
</evidence>
<dbReference type="AlphaFoldDB" id="A0A914Q1Y9"/>
<keyword evidence="1" id="KW-0472">Membrane</keyword>
<keyword evidence="1" id="KW-0812">Transmembrane</keyword>
<dbReference type="InterPro" id="IPR019426">
    <property type="entry name" value="7TM_GPCR_serpentine_rcpt_Srv"/>
</dbReference>
<accession>A0A914Q1Y9</accession>
<sequence length="143" mass="16703">MCSIETRAIEAYVAFAYILPSYIIYAISIGIVIGFKKTDFQGPFYTLLIINGIMELLDYPFNFLGRRATNIPEFFGFFQILPHKGLIISLWHGYIQYSVTIRYILAVFLSYIRFCIIVFPRRNDNFCLLHNKAIPLGKDFYIF</sequence>
<dbReference type="WBParaSite" id="PDA_v2.g21136.t1">
    <property type="protein sequence ID" value="PDA_v2.g21136.t1"/>
    <property type="gene ID" value="PDA_v2.g21136"/>
</dbReference>
<keyword evidence="2" id="KW-1185">Reference proteome</keyword>
<reference evidence="3" key="1">
    <citation type="submission" date="2022-11" db="UniProtKB">
        <authorList>
            <consortium name="WormBaseParasite"/>
        </authorList>
    </citation>
    <scope>IDENTIFICATION</scope>
</reference>